<comment type="caution">
    <text evidence="1">The sequence shown here is derived from an EMBL/GenBank/DDBJ whole genome shotgun (WGS) entry which is preliminary data.</text>
</comment>
<evidence type="ECO:0000313" key="2">
    <source>
        <dbReference type="Proteomes" id="UP000022910"/>
    </source>
</evidence>
<dbReference type="HOGENOM" id="CLU_002435_7_1_1"/>
<proteinExistence type="predicted"/>
<evidence type="ECO:0008006" key="3">
    <source>
        <dbReference type="Google" id="ProtNLM"/>
    </source>
</evidence>
<gene>
    <name evidence="1" type="ORF">RirG_084090</name>
</gene>
<keyword evidence="2" id="KW-1185">Reference proteome</keyword>
<dbReference type="Proteomes" id="UP000022910">
    <property type="component" value="Unassembled WGS sequence"/>
</dbReference>
<reference evidence="1 2" key="1">
    <citation type="submission" date="2014-02" db="EMBL/GenBank/DDBJ databases">
        <title>Single nucleus genome sequencing reveals high similarity among nuclei of an endomycorrhizal fungus.</title>
        <authorList>
            <person name="Lin K."/>
            <person name="Geurts R."/>
            <person name="Zhang Z."/>
            <person name="Limpens E."/>
            <person name="Saunders D.G."/>
            <person name="Mu D."/>
            <person name="Pang E."/>
            <person name="Cao H."/>
            <person name="Cha H."/>
            <person name="Lin T."/>
            <person name="Zhou Q."/>
            <person name="Shang Y."/>
            <person name="Li Y."/>
            <person name="Ivanov S."/>
            <person name="Sharma T."/>
            <person name="Velzen R.V."/>
            <person name="Ruijter N.D."/>
            <person name="Aanen D.K."/>
            <person name="Win J."/>
            <person name="Kamoun S."/>
            <person name="Bisseling T."/>
            <person name="Huang S."/>
        </authorList>
    </citation>
    <scope>NUCLEOTIDE SEQUENCE [LARGE SCALE GENOMIC DNA]</scope>
    <source>
        <strain evidence="2">DAOM197198w</strain>
    </source>
</reference>
<accession>A0A015MVL7</accession>
<dbReference type="AlphaFoldDB" id="A0A015MVL7"/>
<organism evidence="1 2">
    <name type="scientific">Rhizophagus irregularis (strain DAOM 197198w)</name>
    <name type="common">Glomus intraradices</name>
    <dbReference type="NCBI Taxonomy" id="1432141"/>
    <lineage>
        <taxon>Eukaryota</taxon>
        <taxon>Fungi</taxon>
        <taxon>Fungi incertae sedis</taxon>
        <taxon>Mucoromycota</taxon>
        <taxon>Glomeromycotina</taxon>
        <taxon>Glomeromycetes</taxon>
        <taxon>Glomerales</taxon>
        <taxon>Glomeraceae</taxon>
        <taxon>Rhizophagus</taxon>
    </lineage>
</organism>
<evidence type="ECO:0000313" key="1">
    <source>
        <dbReference type="EMBL" id="EXX70818.1"/>
    </source>
</evidence>
<sequence length="138" mass="15390">MPNNKTSGPSKISYKIIKHLIGEAFNLSLILANACLIHGDIPADWREALVYPIPKLHEFDVQLKYTRPIILLETVRKCVVKIVSTQLSKILADNQVLQGGNFAGLPGGSTDIPIKMLDAIIHQCRFNKTDDQELWIVS</sequence>
<name>A0A015MVL7_RHIIW</name>
<protein>
    <recommendedName>
        <fullName evidence="3">Reverse transcriptase</fullName>
    </recommendedName>
</protein>
<dbReference type="EMBL" id="JEMT01016421">
    <property type="protein sequence ID" value="EXX70818.1"/>
    <property type="molecule type" value="Genomic_DNA"/>
</dbReference>